<feature type="compositionally biased region" description="Basic and acidic residues" evidence="7">
    <location>
        <begin position="388"/>
        <end position="401"/>
    </location>
</feature>
<feature type="transmembrane region" description="Helical" evidence="8">
    <location>
        <begin position="137"/>
        <end position="158"/>
    </location>
</feature>
<organism evidence="9 10">
    <name type="scientific">Globisporangium ultimum (strain ATCC 200006 / CBS 805.95 / DAOM BR144)</name>
    <name type="common">Pythium ultimum</name>
    <dbReference type="NCBI Taxonomy" id="431595"/>
    <lineage>
        <taxon>Eukaryota</taxon>
        <taxon>Sar</taxon>
        <taxon>Stramenopiles</taxon>
        <taxon>Oomycota</taxon>
        <taxon>Peronosporomycetes</taxon>
        <taxon>Pythiales</taxon>
        <taxon>Pythiaceae</taxon>
        <taxon>Globisporangium</taxon>
    </lineage>
</organism>
<evidence type="ECO:0000313" key="10">
    <source>
        <dbReference type="Proteomes" id="UP000019132"/>
    </source>
</evidence>
<keyword evidence="6 8" id="KW-0472">Membrane</keyword>
<dbReference type="InParanoid" id="K3X915"/>
<evidence type="ECO:0000256" key="8">
    <source>
        <dbReference type="SAM" id="Phobius"/>
    </source>
</evidence>
<evidence type="ECO:0008006" key="11">
    <source>
        <dbReference type="Google" id="ProtNLM"/>
    </source>
</evidence>
<keyword evidence="10" id="KW-1185">Reference proteome</keyword>
<feature type="region of interest" description="Disordered" evidence="7">
    <location>
        <begin position="382"/>
        <end position="437"/>
    </location>
</feature>
<dbReference type="EMBL" id="GL376586">
    <property type="status" value="NOT_ANNOTATED_CDS"/>
    <property type="molecule type" value="Genomic_DNA"/>
</dbReference>
<dbReference type="InterPro" id="IPR013657">
    <property type="entry name" value="SCL35B1-4/HUT1"/>
</dbReference>
<evidence type="ECO:0000256" key="2">
    <source>
        <dbReference type="ARBA" id="ARBA00022448"/>
    </source>
</evidence>
<dbReference type="PANTHER" id="PTHR10778:SF10">
    <property type="entry name" value="SOLUTE CARRIER FAMILY 35 MEMBER B1"/>
    <property type="match status" value="1"/>
</dbReference>
<name>K3X915_GLOUD</name>
<sequence length="475" mass="51540">MVCHESPSSLSSSDPLPYAEIVLDEKAKGNLQSTAAVKYVDIQDLESGKAPVAVAVATEDAKQQDSDKKNFWMLAYCFLGIMVSFTLNGLVLEKVTSHRVLGEMSLTFVFCLFYSIVALGLRAAMKEKPSQMPQSKLMIVGLLAFGSTIASMVALRYVTFITRILGKSCKSIPVMLVGLVLGKTYALKKYVSVVVLSVGVAVFLVGTAHEKQHKAVQSNEIHDHVPHHERTPNIWLGFSLLVLSLLFDGATGALEDKYMEKYHIGAFDLMYALNIYKSVFAAIGMVVMGEIPSFVEQVVPSLPNLVLLSLTGAMGQAFIFFTISKFGALTTSIIGTCRKVLSIVLSVILFGHILSMEQSIGLTVSFIGIGLNWVKMDCLNTKSKKSGGAREEASQKQRDADAESLLESSDDTADSEEDDQLLSPGRDDLVTMKSRDEALNTREVERGLELVSVWARQSNDAAAATTDKPTAACAV</sequence>
<dbReference type="VEuPathDB" id="FungiDB:PYU1_G013685"/>
<evidence type="ECO:0000256" key="1">
    <source>
        <dbReference type="ARBA" id="ARBA00004477"/>
    </source>
</evidence>
<dbReference type="AlphaFoldDB" id="K3X915"/>
<evidence type="ECO:0000256" key="4">
    <source>
        <dbReference type="ARBA" id="ARBA00022824"/>
    </source>
</evidence>
<feature type="transmembrane region" description="Helical" evidence="8">
    <location>
        <begin position="104"/>
        <end position="125"/>
    </location>
</feature>
<keyword evidence="3 8" id="KW-0812">Transmembrane</keyword>
<feature type="transmembrane region" description="Helical" evidence="8">
    <location>
        <begin position="336"/>
        <end position="354"/>
    </location>
</feature>
<feature type="compositionally biased region" description="Acidic residues" evidence="7">
    <location>
        <begin position="402"/>
        <end position="420"/>
    </location>
</feature>
<dbReference type="GO" id="GO:0000139">
    <property type="term" value="C:Golgi membrane"/>
    <property type="evidence" value="ECO:0007669"/>
    <property type="project" value="TreeGrafter"/>
</dbReference>
<dbReference type="GO" id="GO:0005789">
    <property type="term" value="C:endoplasmic reticulum membrane"/>
    <property type="evidence" value="ECO:0007669"/>
    <property type="project" value="UniProtKB-SubCell"/>
</dbReference>
<dbReference type="GO" id="GO:0005459">
    <property type="term" value="F:UDP-galactose transmembrane transporter activity"/>
    <property type="evidence" value="ECO:0007669"/>
    <property type="project" value="TreeGrafter"/>
</dbReference>
<proteinExistence type="predicted"/>
<protein>
    <recommendedName>
        <fullName evidence="11">Sugar phosphate transporter domain-containing protein</fullName>
    </recommendedName>
</protein>
<dbReference type="Proteomes" id="UP000019132">
    <property type="component" value="Unassembled WGS sequence"/>
</dbReference>
<evidence type="ECO:0000256" key="3">
    <source>
        <dbReference type="ARBA" id="ARBA00022692"/>
    </source>
</evidence>
<evidence type="ECO:0000313" key="9">
    <source>
        <dbReference type="EnsemblProtists" id="PYU1_T013714"/>
    </source>
</evidence>
<accession>K3X915</accession>
<feature type="transmembrane region" description="Helical" evidence="8">
    <location>
        <begin position="234"/>
        <end position="254"/>
    </location>
</feature>
<dbReference type="Pfam" id="PF08449">
    <property type="entry name" value="UAA"/>
    <property type="match status" value="1"/>
</dbReference>
<dbReference type="GO" id="GO:0005460">
    <property type="term" value="F:UDP-glucose transmembrane transporter activity"/>
    <property type="evidence" value="ECO:0007669"/>
    <property type="project" value="TreeGrafter"/>
</dbReference>
<keyword evidence="4" id="KW-0256">Endoplasmic reticulum</keyword>
<feature type="transmembrane region" description="Helical" evidence="8">
    <location>
        <begin position="190"/>
        <end position="209"/>
    </location>
</feature>
<feature type="compositionally biased region" description="Basic and acidic residues" evidence="7">
    <location>
        <begin position="425"/>
        <end position="437"/>
    </location>
</feature>
<reference evidence="10" key="2">
    <citation type="submission" date="2010-04" db="EMBL/GenBank/DDBJ databases">
        <authorList>
            <person name="Buell R."/>
            <person name="Hamilton J."/>
            <person name="Hostetler J."/>
        </authorList>
    </citation>
    <scope>NUCLEOTIDE SEQUENCE [LARGE SCALE GENOMIC DNA]</scope>
    <source>
        <strain evidence="10">DAOM:BR144</strain>
    </source>
</reference>
<feature type="transmembrane region" description="Helical" evidence="8">
    <location>
        <begin position="71"/>
        <end position="92"/>
    </location>
</feature>
<keyword evidence="5 8" id="KW-1133">Transmembrane helix</keyword>
<dbReference type="eggNOG" id="KOG1580">
    <property type="taxonomic scope" value="Eukaryota"/>
</dbReference>
<feature type="transmembrane region" description="Helical" evidence="8">
    <location>
        <begin position="275"/>
        <end position="295"/>
    </location>
</feature>
<reference evidence="9" key="3">
    <citation type="submission" date="2015-02" db="UniProtKB">
        <authorList>
            <consortium name="EnsemblProtists"/>
        </authorList>
    </citation>
    <scope>IDENTIFICATION</scope>
    <source>
        <strain evidence="9">DAOM BR144</strain>
    </source>
</reference>
<keyword evidence="2" id="KW-0813">Transport</keyword>
<evidence type="ECO:0000256" key="5">
    <source>
        <dbReference type="ARBA" id="ARBA00022989"/>
    </source>
</evidence>
<dbReference type="EnsemblProtists" id="PYU1_T013714">
    <property type="protein sequence ID" value="PYU1_T013714"/>
    <property type="gene ID" value="PYU1_G013685"/>
</dbReference>
<evidence type="ECO:0000256" key="6">
    <source>
        <dbReference type="ARBA" id="ARBA00023136"/>
    </source>
</evidence>
<reference evidence="10" key="1">
    <citation type="journal article" date="2010" name="Genome Biol.">
        <title>Genome sequence of the necrotrophic plant pathogen Pythium ultimum reveals original pathogenicity mechanisms and effector repertoire.</title>
        <authorList>
            <person name="Levesque C.A."/>
            <person name="Brouwer H."/>
            <person name="Cano L."/>
            <person name="Hamilton J.P."/>
            <person name="Holt C."/>
            <person name="Huitema E."/>
            <person name="Raffaele S."/>
            <person name="Robideau G.P."/>
            <person name="Thines M."/>
            <person name="Win J."/>
            <person name="Zerillo M.M."/>
            <person name="Beakes G.W."/>
            <person name="Boore J.L."/>
            <person name="Busam D."/>
            <person name="Dumas B."/>
            <person name="Ferriera S."/>
            <person name="Fuerstenberg S.I."/>
            <person name="Gachon C.M."/>
            <person name="Gaulin E."/>
            <person name="Govers F."/>
            <person name="Grenville-Briggs L."/>
            <person name="Horner N."/>
            <person name="Hostetler J."/>
            <person name="Jiang R.H."/>
            <person name="Johnson J."/>
            <person name="Krajaejun T."/>
            <person name="Lin H."/>
            <person name="Meijer H.J."/>
            <person name="Moore B."/>
            <person name="Morris P."/>
            <person name="Phuntmart V."/>
            <person name="Puiu D."/>
            <person name="Shetty J."/>
            <person name="Stajich J.E."/>
            <person name="Tripathy S."/>
            <person name="Wawra S."/>
            <person name="van West P."/>
            <person name="Whitty B.R."/>
            <person name="Coutinho P.M."/>
            <person name="Henrissat B."/>
            <person name="Martin F."/>
            <person name="Thomas P.D."/>
            <person name="Tyler B.M."/>
            <person name="De Vries R.P."/>
            <person name="Kamoun S."/>
            <person name="Yandell M."/>
            <person name="Tisserat N."/>
            <person name="Buell C.R."/>
        </authorList>
    </citation>
    <scope>NUCLEOTIDE SEQUENCE</scope>
    <source>
        <strain evidence="10">DAOM:BR144</strain>
    </source>
</reference>
<dbReference type="PANTHER" id="PTHR10778">
    <property type="entry name" value="SOLUTE CARRIER FAMILY 35 MEMBER B"/>
    <property type="match status" value="1"/>
</dbReference>
<dbReference type="OMA" id="IGLNWVN"/>
<comment type="subcellular location">
    <subcellularLocation>
        <location evidence="1">Endoplasmic reticulum membrane</location>
        <topology evidence="1">Multi-pass membrane protein</topology>
    </subcellularLocation>
</comment>
<evidence type="ECO:0000256" key="7">
    <source>
        <dbReference type="SAM" id="MobiDB-lite"/>
    </source>
</evidence>
<feature type="transmembrane region" description="Helical" evidence="8">
    <location>
        <begin position="301"/>
        <end position="324"/>
    </location>
</feature>
<dbReference type="HOGENOM" id="CLU_591200_0_0_1"/>